<sequence length="131" mass="14430">MQENKYISFKLFPFMMAIVILSALFAETVYAVTMDATVITTVASASEDDSDQGNTQKATFDVLKEQSNALPQSTESIQWCNVFIKTLPPTENFRLILKPNDNIKPNGHQQDAPTSAHKSCVFGLYAAPNAP</sequence>
<dbReference type="Proteomes" id="UP000267268">
    <property type="component" value="Chromosome 1"/>
</dbReference>
<dbReference type="AlphaFoldDB" id="A0A3S9P475"/>
<evidence type="ECO:0000313" key="2">
    <source>
        <dbReference type="Proteomes" id="UP000267268"/>
    </source>
</evidence>
<dbReference type="RefSeq" id="WP_126614938.1">
    <property type="nucleotide sequence ID" value="NZ_CP034562.1"/>
</dbReference>
<evidence type="ECO:0000313" key="1">
    <source>
        <dbReference type="EMBL" id="AZQ62938.1"/>
    </source>
</evidence>
<proteinExistence type="predicted"/>
<protein>
    <submittedName>
        <fullName evidence="1">Uncharacterized protein</fullName>
    </submittedName>
</protein>
<keyword evidence="2" id="KW-1185">Reference proteome</keyword>
<reference evidence="1 2" key="1">
    <citation type="submission" date="2018-12" db="EMBL/GenBank/DDBJ databases">
        <title>Flammeovirga pectinis sp. nov., isolated from the gut of the Korean scallop, Patinopecten yessoensis.</title>
        <authorList>
            <person name="Bae J.-W."/>
            <person name="Jeong Y.-S."/>
            <person name="Kang W."/>
        </authorList>
    </citation>
    <scope>NUCLEOTIDE SEQUENCE [LARGE SCALE GENOMIC DNA]</scope>
    <source>
        <strain evidence="1 2">L12M1</strain>
    </source>
</reference>
<dbReference type="EMBL" id="CP034562">
    <property type="protein sequence ID" value="AZQ62938.1"/>
    <property type="molecule type" value="Genomic_DNA"/>
</dbReference>
<accession>A0A3S9P475</accession>
<gene>
    <name evidence="1" type="ORF">EI427_12020</name>
</gene>
<name>A0A3S9P475_9BACT</name>
<dbReference type="KEGG" id="fll:EI427_12020"/>
<dbReference type="OrthoDB" id="980788at2"/>
<organism evidence="1 2">
    <name type="scientific">Flammeovirga pectinis</name>
    <dbReference type="NCBI Taxonomy" id="2494373"/>
    <lineage>
        <taxon>Bacteria</taxon>
        <taxon>Pseudomonadati</taxon>
        <taxon>Bacteroidota</taxon>
        <taxon>Cytophagia</taxon>
        <taxon>Cytophagales</taxon>
        <taxon>Flammeovirgaceae</taxon>
        <taxon>Flammeovirga</taxon>
    </lineage>
</organism>